<feature type="compositionally biased region" description="Polar residues" evidence="1">
    <location>
        <begin position="45"/>
        <end position="59"/>
    </location>
</feature>
<name>A0ABX2F753_9PSEU</name>
<dbReference type="SMART" id="SM00900">
    <property type="entry name" value="FMN_bind"/>
    <property type="match status" value="1"/>
</dbReference>
<evidence type="ECO:0000313" key="4">
    <source>
        <dbReference type="Proteomes" id="UP000763557"/>
    </source>
</evidence>
<dbReference type="Gene3D" id="3.90.1010.20">
    <property type="match status" value="1"/>
</dbReference>
<dbReference type="RefSeq" id="WP_173133260.1">
    <property type="nucleotide sequence ID" value="NZ_CBCSGW010000059.1"/>
</dbReference>
<organism evidence="3 4">
    <name type="scientific">Kibdelosporangium persicum</name>
    <dbReference type="NCBI Taxonomy" id="2698649"/>
    <lineage>
        <taxon>Bacteria</taxon>
        <taxon>Bacillati</taxon>
        <taxon>Actinomycetota</taxon>
        <taxon>Actinomycetes</taxon>
        <taxon>Pseudonocardiales</taxon>
        <taxon>Pseudonocardiaceae</taxon>
        <taxon>Kibdelosporangium</taxon>
    </lineage>
</organism>
<accession>A0ABX2F753</accession>
<feature type="domain" description="FMN-binding" evidence="2">
    <location>
        <begin position="71"/>
        <end position="143"/>
    </location>
</feature>
<proteinExistence type="predicted"/>
<feature type="region of interest" description="Disordered" evidence="1">
    <location>
        <begin position="32"/>
        <end position="66"/>
    </location>
</feature>
<evidence type="ECO:0000313" key="3">
    <source>
        <dbReference type="EMBL" id="NRN66722.1"/>
    </source>
</evidence>
<sequence length="145" mass="15232">MRRAIPAIVATAVGFVLVWQYEPTMSTEQVALPSPNTVPALPPGSATQQPMPGTDSPGQARTVDGSAERNRHGVVQVQVTFTGQKITDVTFLQLPNSGPSRMAGPRLVQETLQAQSADVETVSGATQTSESYIKSLQSAIDAKGA</sequence>
<evidence type="ECO:0000256" key="1">
    <source>
        <dbReference type="SAM" id="MobiDB-lite"/>
    </source>
</evidence>
<dbReference type="Pfam" id="PF04205">
    <property type="entry name" value="FMN_bind"/>
    <property type="match status" value="1"/>
</dbReference>
<comment type="caution">
    <text evidence="3">The sequence shown here is derived from an EMBL/GenBank/DDBJ whole genome shotgun (WGS) entry which is preliminary data.</text>
</comment>
<evidence type="ECO:0000259" key="2">
    <source>
        <dbReference type="SMART" id="SM00900"/>
    </source>
</evidence>
<gene>
    <name evidence="3" type="ORF">GC106_39500</name>
</gene>
<keyword evidence="4" id="KW-1185">Reference proteome</keyword>
<protein>
    <submittedName>
        <fullName evidence="3">Urocanate reductase</fullName>
    </submittedName>
</protein>
<dbReference type="Proteomes" id="UP000763557">
    <property type="component" value="Unassembled WGS sequence"/>
</dbReference>
<dbReference type="EMBL" id="JAAATY010000011">
    <property type="protein sequence ID" value="NRN66722.1"/>
    <property type="molecule type" value="Genomic_DNA"/>
</dbReference>
<dbReference type="InterPro" id="IPR007329">
    <property type="entry name" value="FMN-bd"/>
</dbReference>
<reference evidence="3 4" key="1">
    <citation type="submission" date="2020-01" db="EMBL/GenBank/DDBJ databases">
        <title>Kibdelosporangium persica a novel Actinomycetes from a hot desert in Iran.</title>
        <authorList>
            <person name="Safaei N."/>
            <person name="Zaburannyi N."/>
            <person name="Mueller R."/>
            <person name="Wink J."/>
        </authorList>
    </citation>
    <scope>NUCLEOTIDE SEQUENCE [LARGE SCALE GENOMIC DNA]</scope>
    <source>
        <strain evidence="3 4">4NS15</strain>
    </source>
</reference>